<dbReference type="InterPro" id="IPR051698">
    <property type="entry name" value="Transposase_11-like"/>
</dbReference>
<protein>
    <recommendedName>
        <fullName evidence="1">H repeat-associated protein N-terminal domain-containing protein</fullName>
    </recommendedName>
</protein>
<dbReference type="InterPro" id="IPR047647">
    <property type="entry name" value="ISAs1_transpos"/>
</dbReference>
<evidence type="ECO:0000259" key="1">
    <source>
        <dbReference type="Pfam" id="PF13808"/>
    </source>
</evidence>
<dbReference type="Pfam" id="PF13808">
    <property type="entry name" value="DDE_Tnp_1_assoc"/>
    <property type="match status" value="1"/>
</dbReference>
<dbReference type="RefSeq" id="WP_006872803.1">
    <property type="nucleotide sequence ID" value="NZ_JH413850.1"/>
</dbReference>
<reference evidence="2 3" key="1">
    <citation type="journal article" date="2011" name="BMC Genomics">
        <title>Insight into cross-talk between intra-amoebal pathogens.</title>
        <authorList>
            <person name="Gimenez G."/>
            <person name="Bertelli C."/>
            <person name="Moliner C."/>
            <person name="Robert C."/>
            <person name="Raoult D."/>
            <person name="Fournier P.E."/>
            <person name="Greub G."/>
        </authorList>
    </citation>
    <scope>NUCLEOTIDE SEQUENCE [LARGE SCALE GENOMIC DNA]</scope>
    <source>
        <strain evidence="2 3">LLAP12</strain>
    </source>
</reference>
<dbReference type="FunCoup" id="G9EUE9">
    <property type="interactions" value="4"/>
</dbReference>
<keyword evidence="3" id="KW-1185">Reference proteome</keyword>
<dbReference type="OrthoDB" id="5635901at2"/>
<dbReference type="EMBL" id="JH413850">
    <property type="protein sequence ID" value="EHL28949.1"/>
    <property type="molecule type" value="Genomic_DNA"/>
</dbReference>
<name>G9EUE9_9GAMM</name>
<dbReference type="Proteomes" id="UP000002770">
    <property type="component" value="Unassembled WGS sequence"/>
</dbReference>
<proteinExistence type="predicted"/>
<dbReference type="HOGENOM" id="CLU_046404_5_2_6"/>
<dbReference type="InParanoid" id="G9EUE9"/>
<evidence type="ECO:0000313" key="3">
    <source>
        <dbReference type="Proteomes" id="UP000002770"/>
    </source>
</evidence>
<dbReference type="PANTHER" id="PTHR30298">
    <property type="entry name" value="H REPEAT-ASSOCIATED PREDICTED TRANSPOSASE"/>
    <property type="match status" value="1"/>
</dbReference>
<gene>
    <name evidence="2" type="ORF">LDG_8943</name>
</gene>
<dbReference type="eggNOG" id="COG5433">
    <property type="taxonomic scope" value="Bacteria"/>
</dbReference>
<dbReference type="NCBIfam" id="NF033564">
    <property type="entry name" value="transpos_ISAs1"/>
    <property type="match status" value="1"/>
</dbReference>
<organism evidence="2 3">
    <name type="scientific">Legionella drancourtii LLAP12</name>
    <dbReference type="NCBI Taxonomy" id="658187"/>
    <lineage>
        <taxon>Bacteria</taxon>
        <taxon>Pseudomonadati</taxon>
        <taxon>Pseudomonadota</taxon>
        <taxon>Gammaproteobacteria</taxon>
        <taxon>Legionellales</taxon>
        <taxon>Legionellaceae</taxon>
        <taxon>Legionella</taxon>
    </lineage>
</organism>
<evidence type="ECO:0000313" key="2">
    <source>
        <dbReference type="EMBL" id="EHL28949.1"/>
    </source>
</evidence>
<dbReference type="InterPro" id="IPR032806">
    <property type="entry name" value="YbfD_N"/>
</dbReference>
<dbReference type="STRING" id="658187.LDG_8943"/>
<feature type="domain" description="H repeat-associated protein N-terminal" evidence="1">
    <location>
        <begin position="7"/>
        <end position="93"/>
    </location>
</feature>
<dbReference type="PANTHER" id="PTHR30298:SF0">
    <property type="entry name" value="PROTEIN YBFL-RELATED"/>
    <property type="match status" value="1"/>
</dbReference>
<dbReference type="AlphaFoldDB" id="G9EUE9"/>
<sequence>MEGLFVEIFSQIPDPRINRTRKHLFLNIIGLALFSVLAGAQSYTEIEDFCEHHIDWLKTYFNLPNGIPSHDTFSRVFSAINPASFQDSFLIWLKAINDAFMYASQRPICLNFKN</sequence>
<accession>G9EUE9</accession>